<comment type="caution">
    <text evidence="2">The sequence shown here is derived from an EMBL/GenBank/DDBJ whole genome shotgun (WGS) entry which is preliminary data.</text>
</comment>
<dbReference type="InterPro" id="IPR015943">
    <property type="entry name" value="WD40/YVTN_repeat-like_dom_sf"/>
</dbReference>
<keyword evidence="3" id="KW-1185">Reference proteome</keyword>
<evidence type="ECO:0008006" key="4">
    <source>
        <dbReference type="Google" id="ProtNLM"/>
    </source>
</evidence>
<dbReference type="Proteomes" id="UP000075606">
    <property type="component" value="Unassembled WGS sequence"/>
</dbReference>
<organism evidence="2 3">
    <name type="scientific">Roseivirga spongicola</name>
    <dbReference type="NCBI Taxonomy" id="333140"/>
    <lineage>
        <taxon>Bacteria</taxon>
        <taxon>Pseudomonadati</taxon>
        <taxon>Bacteroidota</taxon>
        <taxon>Cytophagia</taxon>
        <taxon>Cytophagales</taxon>
        <taxon>Roseivirgaceae</taxon>
        <taxon>Roseivirga</taxon>
    </lineage>
</organism>
<dbReference type="AlphaFoldDB" id="A0A150XIA6"/>
<evidence type="ECO:0000313" key="2">
    <source>
        <dbReference type="EMBL" id="KYG78459.1"/>
    </source>
</evidence>
<dbReference type="CDD" id="cd15482">
    <property type="entry name" value="Sialidase_non-viral"/>
    <property type="match status" value="1"/>
</dbReference>
<dbReference type="EMBL" id="LRPC01000001">
    <property type="protein sequence ID" value="KYG78459.1"/>
    <property type="molecule type" value="Genomic_DNA"/>
</dbReference>
<reference evidence="2 3" key="1">
    <citation type="submission" date="2016-01" db="EMBL/GenBank/DDBJ databases">
        <title>Genome sequencing of Roseivirga spongicola UST030701-084.</title>
        <authorList>
            <person name="Selvaratnam C."/>
            <person name="Thevarajoo S."/>
            <person name="Goh K.M."/>
            <person name="Ee R."/>
            <person name="Chan K.-G."/>
            <person name="Chong C.S."/>
        </authorList>
    </citation>
    <scope>NUCLEOTIDE SEQUENCE [LARGE SCALE GENOMIC DNA]</scope>
    <source>
        <strain evidence="2 3">UST030701-084</strain>
    </source>
</reference>
<protein>
    <recommendedName>
        <fullName evidence="4">Secretion system C-terminal sorting domain-containing protein</fullName>
    </recommendedName>
</protein>
<gene>
    <name evidence="2" type="ORF">AWW68_06740</name>
</gene>
<feature type="region of interest" description="Disordered" evidence="1">
    <location>
        <begin position="34"/>
        <end position="56"/>
    </location>
</feature>
<dbReference type="GO" id="GO:0010411">
    <property type="term" value="P:xyloglucan metabolic process"/>
    <property type="evidence" value="ECO:0007669"/>
    <property type="project" value="TreeGrafter"/>
</dbReference>
<dbReference type="InterPro" id="IPR052025">
    <property type="entry name" value="Xyloglucanase_GH74"/>
</dbReference>
<dbReference type="RefSeq" id="WP_068218274.1">
    <property type="nucleotide sequence ID" value="NZ_LRPC01000001.1"/>
</dbReference>
<evidence type="ECO:0000256" key="1">
    <source>
        <dbReference type="SAM" id="MobiDB-lite"/>
    </source>
</evidence>
<dbReference type="SUPFAM" id="SSF110296">
    <property type="entry name" value="Oligoxyloglucan reducing end-specific cellobiohydrolase"/>
    <property type="match status" value="2"/>
</dbReference>
<name>A0A150XIA6_9BACT</name>
<dbReference type="STRING" id="333140.AWW68_06740"/>
<sequence>MRRRIVSLLAGICVAVLLIVYLNNPKETHISQSVTINSSSIPEGEEEREDPLSENPIDRTEFEYKQLVNPKTGEVPFKIKEREKEYADKFLRPSDGGQDGESLFKFLRSSASTTTSGAEFESVGPYNIGGRTRAVVIDVDNENTIIAGGVSGGIWKTEDQGTTWSRKSSLQDHPAVTSIVQDVRAGHHNEWYYSTGEFRGNSASASGAFFRGNGVYKSADNGETWELIASTAQPGTSGTDVLIRNSEFTIIDQLAIDYSEESGTEIYASGLSKVIRSTDGFETWEVVLGESNGGINLTDIAITSQGKLFAAIGSSSFNGSSAEDGLFMSTDGVTWESLDPGPNFPSTFNRFEIAIDPSDETKVYFVGSNNLFLFNDISDSWTDLSDNLGVSDDDVGEGHSTQGGYNLYAAVHPSNSNVLFIGGTNLLRSSDKFATTNTRMQIGGYGNDNNPNSFPRYLNHHPDNHDYAFFPSNPNKMISATDGGVHLTLNNLATQSTDNPVSWRSLNNGYITTQFYHVSINESNLSDQLILGGMQDNGSWAKTTTNAKETWTEVFGGDGAFSAVTHNSLYVSSQRGNMLRLELIGNTYEFAGNISPSDNQGDFLFINPFIVNPVNQEQMFVASNAKVFFTNDLRLNPGNGQWGEISSRFLSLQPISALAMSIQPEGVLYLGTQNGRVFKVNDTRDLIDGQVDEQISDVNMPTGNISSIAVDPRDADRILVCYSNYEVLSLWLSENGGDTWTPVAGNLEENPDGSGAGPSTRSVAIMPDGQGGNYYFVGTSVGLFMTQSLDGENTVWEQQAVNSIGNVVVSQVVVRPIEGLVVASTHGNGVFKATYDVGVTPRINYSKNSASQSYTLRGNVSFNSAIPLSYQWLKNGVEVEGANSAELEVFDGGDYQLRVSKSTEISGLSNIVSVNLDGVGPEVVSIERLSPATQNTDATTVRFKVTFNEDVVDISSDDFLVEGDANGIVGSVAIITDATVFDVSVMNIGGEGTLSLGFRDSNNITDLVGNAFTGEVGSSESYTIEDTTRPTATFKRSAPITRITDQNRVSFLVEFSEDVRNVDVTDFQLENPIEKAEISSVEAVVNNSSYVVEVAQIIEDGEINLNFSASQDIADASGNTFDGLVLSEETYTINNVIAGLEAGSSKAANIQVDANPSAGQFSLTLPVEFTGRVEYNVVNASGISVAIGEVANYQSGDKLSIDIRGQADGLYIFEAAGNKGKGTVKLLKQSR</sequence>
<evidence type="ECO:0000313" key="3">
    <source>
        <dbReference type="Proteomes" id="UP000075606"/>
    </source>
</evidence>
<dbReference type="OrthoDB" id="9757947at2"/>
<accession>A0A150XIA6</accession>
<proteinExistence type="predicted"/>
<dbReference type="PANTHER" id="PTHR43739:SF5">
    <property type="entry name" value="EXO-ALPHA-SIALIDASE"/>
    <property type="match status" value="1"/>
</dbReference>
<dbReference type="PANTHER" id="PTHR43739">
    <property type="entry name" value="XYLOGLUCANASE (EUROFUNG)"/>
    <property type="match status" value="1"/>
</dbReference>
<dbReference type="Gene3D" id="2.130.10.10">
    <property type="entry name" value="YVTN repeat-like/Quinoprotein amine dehydrogenase"/>
    <property type="match status" value="4"/>
</dbReference>